<dbReference type="InterPro" id="IPR044005">
    <property type="entry name" value="DZR_2"/>
</dbReference>
<reference evidence="3" key="1">
    <citation type="submission" date="2021-01" db="EMBL/GenBank/DDBJ databases">
        <title>Modified the classification status of verrucomicrobia.</title>
        <authorList>
            <person name="Feng X."/>
        </authorList>
    </citation>
    <scope>NUCLEOTIDE SEQUENCE</scope>
    <source>
        <strain evidence="3">JCM 18052</strain>
    </source>
</reference>
<dbReference type="PANTHER" id="PTHR47505:SF1">
    <property type="entry name" value="DNA UTILIZATION PROTEIN YHGH"/>
    <property type="match status" value="1"/>
</dbReference>
<dbReference type="Pfam" id="PF18912">
    <property type="entry name" value="DZR_2"/>
    <property type="match status" value="1"/>
</dbReference>
<dbReference type="SUPFAM" id="SSF53271">
    <property type="entry name" value="PRTase-like"/>
    <property type="match status" value="1"/>
</dbReference>
<evidence type="ECO:0000313" key="4">
    <source>
        <dbReference type="Proteomes" id="UP000600139"/>
    </source>
</evidence>
<accession>A0A934R3E2</accession>
<dbReference type="CDD" id="cd06223">
    <property type="entry name" value="PRTases_typeI"/>
    <property type="match status" value="1"/>
</dbReference>
<evidence type="ECO:0000313" key="3">
    <source>
        <dbReference type="EMBL" id="MBK1814504.1"/>
    </source>
</evidence>
<evidence type="ECO:0000259" key="2">
    <source>
        <dbReference type="PROSITE" id="PS50089"/>
    </source>
</evidence>
<dbReference type="InterPro" id="IPR001841">
    <property type="entry name" value="Znf_RING"/>
</dbReference>
<dbReference type="PANTHER" id="PTHR47505">
    <property type="entry name" value="DNA UTILIZATION PROTEIN YHGH"/>
    <property type="match status" value="1"/>
</dbReference>
<keyword evidence="4" id="KW-1185">Reference proteome</keyword>
<dbReference type="RefSeq" id="WP_200349465.1">
    <property type="nucleotide sequence ID" value="NZ_JAENIK010000004.1"/>
</dbReference>
<dbReference type="PROSITE" id="PS50089">
    <property type="entry name" value="ZF_RING_2"/>
    <property type="match status" value="1"/>
</dbReference>
<dbReference type="Proteomes" id="UP000600139">
    <property type="component" value="Unassembled WGS sequence"/>
</dbReference>
<dbReference type="Gene3D" id="3.40.50.2020">
    <property type="match status" value="1"/>
</dbReference>
<feature type="domain" description="RING-type" evidence="2">
    <location>
        <begin position="9"/>
        <end position="59"/>
    </location>
</feature>
<gene>
    <name evidence="3" type="ORF">JIN84_02690</name>
</gene>
<comment type="caution">
    <text evidence="3">The sequence shown here is derived from an EMBL/GenBank/DDBJ whole genome shotgun (WGS) entry which is preliminary data.</text>
</comment>
<dbReference type="InterPro" id="IPR051910">
    <property type="entry name" value="ComF/GntX_DNA_util-trans"/>
</dbReference>
<dbReference type="InterPro" id="IPR000836">
    <property type="entry name" value="PRTase_dom"/>
</dbReference>
<organism evidence="3 4">
    <name type="scientific">Luteolibacter yonseiensis</name>
    <dbReference type="NCBI Taxonomy" id="1144680"/>
    <lineage>
        <taxon>Bacteria</taxon>
        <taxon>Pseudomonadati</taxon>
        <taxon>Verrucomicrobiota</taxon>
        <taxon>Verrucomicrobiia</taxon>
        <taxon>Verrucomicrobiales</taxon>
        <taxon>Verrucomicrobiaceae</taxon>
        <taxon>Luteolibacter</taxon>
    </lineage>
</organism>
<proteinExistence type="inferred from homology"/>
<name>A0A934R3E2_9BACT</name>
<sequence length="235" mass="26091">MDLFYPPVCAVCREILTDGRALCDACASDLPRLAAPFCQICGEPFQGRIDGEFSCPNCRDLKFSFDFARPATARDKRTLDMIHRLKYQREIHLARDLGSLAAEAFSDPRLAPALAGKWPLIPVPLHRSRFRHRHFNQAEEISQEVSRITGLPVLKALKRIRDTEHQTALARARRLENLRGAFTVTPAGGRHISQSPAGAVLVDDVFTTGSTVDECARSLRKAGMRGIVVVTVMRG</sequence>
<comment type="similarity">
    <text evidence="1">Belongs to the ComF/GntX family.</text>
</comment>
<protein>
    <submittedName>
        <fullName evidence="3">ComF family protein</fullName>
    </submittedName>
</protein>
<dbReference type="EMBL" id="JAENIK010000004">
    <property type="protein sequence ID" value="MBK1814504.1"/>
    <property type="molecule type" value="Genomic_DNA"/>
</dbReference>
<dbReference type="InterPro" id="IPR029057">
    <property type="entry name" value="PRTase-like"/>
</dbReference>
<evidence type="ECO:0000256" key="1">
    <source>
        <dbReference type="ARBA" id="ARBA00008007"/>
    </source>
</evidence>
<dbReference type="AlphaFoldDB" id="A0A934R3E2"/>